<reference evidence="2" key="1">
    <citation type="submission" date="2011-07" db="EMBL/GenBank/DDBJ databases">
        <authorList>
            <consortium name="Caenorhabditis brenneri Sequencing and Analysis Consortium"/>
            <person name="Wilson R.K."/>
        </authorList>
    </citation>
    <scope>NUCLEOTIDE SEQUENCE [LARGE SCALE GENOMIC DNA]</scope>
    <source>
        <strain evidence="2">PB2801</strain>
    </source>
</reference>
<name>G0MEW3_CAEBE</name>
<evidence type="ECO:0000313" key="1">
    <source>
        <dbReference type="EMBL" id="EGT52058.1"/>
    </source>
</evidence>
<evidence type="ECO:0000313" key="2">
    <source>
        <dbReference type="Proteomes" id="UP000008068"/>
    </source>
</evidence>
<dbReference type="Proteomes" id="UP000008068">
    <property type="component" value="Unassembled WGS sequence"/>
</dbReference>
<accession>G0MEW3</accession>
<gene>
    <name evidence="1" type="ORF">CAEBREN_28353</name>
</gene>
<dbReference type="EMBL" id="GL379791">
    <property type="protein sequence ID" value="EGT52058.1"/>
    <property type="molecule type" value="Genomic_DNA"/>
</dbReference>
<organism evidence="2">
    <name type="scientific">Caenorhabditis brenneri</name>
    <name type="common">Nematode worm</name>
    <dbReference type="NCBI Taxonomy" id="135651"/>
    <lineage>
        <taxon>Eukaryota</taxon>
        <taxon>Metazoa</taxon>
        <taxon>Ecdysozoa</taxon>
        <taxon>Nematoda</taxon>
        <taxon>Chromadorea</taxon>
        <taxon>Rhabditida</taxon>
        <taxon>Rhabditina</taxon>
        <taxon>Rhabditomorpha</taxon>
        <taxon>Rhabditoidea</taxon>
        <taxon>Rhabditidae</taxon>
        <taxon>Peloderinae</taxon>
        <taxon>Caenorhabditis</taxon>
    </lineage>
</organism>
<sequence>MTENDYAVKVSVAKYPPPNLGSDYPEDEFG</sequence>
<proteinExistence type="predicted"/>
<dbReference type="InParanoid" id="G0MEW3"/>
<keyword evidence="2" id="KW-1185">Reference proteome</keyword>
<protein>
    <submittedName>
        <fullName evidence="1">Uncharacterized protein</fullName>
    </submittedName>
</protein>
<dbReference type="HOGENOM" id="CLU_3406689_0_0_1"/>
<dbReference type="AlphaFoldDB" id="G0MEW3"/>